<gene>
    <name evidence="1" type="ORF">F5144DRAFT_577277</name>
</gene>
<organism evidence="1 2">
    <name type="scientific">Chaetomium tenue</name>
    <dbReference type="NCBI Taxonomy" id="1854479"/>
    <lineage>
        <taxon>Eukaryota</taxon>
        <taxon>Fungi</taxon>
        <taxon>Dikarya</taxon>
        <taxon>Ascomycota</taxon>
        <taxon>Pezizomycotina</taxon>
        <taxon>Sordariomycetes</taxon>
        <taxon>Sordariomycetidae</taxon>
        <taxon>Sordariales</taxon>
        <taxon>Chaetomiaceae</taxon>
        <taxon>Chaetomium</taxon>
    </lineage>
</organism>
<dbReference type="Proteomes" id="UP000724584">
    <property type="component" value="Unassembled WGS sequence"/>
</dbReference>
<keyword evidence="2" id="KW-1185">Reference proteome</keyword>
<proteinExistence type="predicted"/>
<sequence length="191" mass="21480">MSSTPNDETTFADLYKAYDADDLNSSPYPLKPGKGLDHPPVFDSEGDLWIDVGGGDDGEPANRKGVYRFRVISETLGCASHVLEALIVGPWRKQKPAATDDEKWVVALPDDHPVAMAALLAMMHHKVMPRVPRYPAWAGNRREVMWRILSAAEKYDVTHLLWVHEIEWPEQAIYILFILRYALGRAGRSAI</sequence>
<protein>
    <submittedName>
        <fullName evidence="1">Uncharacterized protein</fullName>
    </submittedName>
</protein>
<reference evidence="1 2" key="1">
    <citation type="journal article" date="2021" name="Nat. Commun.">
        <title>Genetic determinants of endophytism in the Arabidopsis root mycobiome.</title>
        <authorList>
            <person name="Mesny F."/>
            <person name="Miyauchi S."/>
            <person name="Thiergart T."/>
            <person name="Pickel B."/>
            <person name="Atanasova L."/>
            <person name="Karlsson M."/>
            <person name="Huettel B."/>
            <person name="Barry K.W."/>
            <person name="Haridas S."/>
            <person name="Chen C."/>
            <person name="Bauer D."/>
            <person name="Andreopoulos W."/>
            <person name="Pangilinan J."/>
            <person name="LaButti K."/>
            <person name="Riley R."/>
            <person name="Lipzen A."/>
            <person name="Clum A."/>
            <person name="Drula E."/>
            <person name="Henrissat B."/>
            <person name="Kohler A."/>
            <person name="Grigoriev I.V."/>
            <person name="Martin F.M."/>
            <person name="Hacquard S."/>
        </authorList>
    </citation>
    <scope>NUCLEOTIDE SEQUENCE [LARGE SCALE GENOMIC DNA]</scope>
    <source>
        <strain evidence="1 2">MPI-SDFR-AT-0079</strain>
    </source>
</reference>
<evidence type="ECO:0000313" key="2">
    <source>
        <dbReference type="Proteomes" id="UP000724584"/>
    </source>
</evidence>
<dbReference type="EMBL" id="JAGIZQ010000005">
    <property type="protein sequence ID" value="KAH6627919.1"/>
    <property type="molecule type" value="Genomic_DNA"/>
</dbReference>
<accession>A0ACB7P407</accession>
<evidence type="ECO:0000313" key="1">
    <source>
        <dbReference type="EMBL" id="KAH6627919.1"/>
    </source>
</evidence>
<name>A0ACB7P407_9PEZI</name>
<comment type="caution">
    <text evidence="1">The sequence shown here is derived from an EMBL/GenBank/DDBJ whole genome shotgun (WGS) entry which is preliminary data.</text>
</comment>